<dbReference type="EMBL" id="BMMQ01000015">
    <property type="protein sequence ID" value="GGO67607.1"/>
    <property type="molecule type" value="Genomic_DNA"/>
</dbReference>
<dbReference type="InterPro" id="IPR029058">
    <property type="entry name" value="AB_hydrolase_fold"/>
</dbReference>
<gene>
    <name evidence="2" type="ORF">GCM10010910_29760</name>
</gene>
<sequence length="104" mass="11434">MRTADIGLQTHVQDVANLVETEELRRPLLVGHSYGGMVITGAAAALRSTQHPRVSGLAYVDAMSRSPAKGGELRTRLRLRQLARPQRHCTATRCLRPILPTDSH</sequence>
<evidence type="ECO:0000313" key="3">
    <source>
        <dbReference type="Proteomes" id="UP000638043"/>
    </source>
</evidence>
<dbReference type="Proteomes" id="UP000638043">
    <property type="component" value="Unassembled WGS sequence"/>
</dbReference>
<proteinExistence type="predicted"/>
<dbReference type="SUPFAM" id="SSF53474">
    <property type="entry name" value="alpha/beta-Hydrolases"/>
    <property type="match status" value="1"/>
</dbReference>
<protein>
    <recommendedName>
        <fullName evidence="1">AB hydrolase-1 domain-containing protein</fullName>
    </recommendedName>
</protein>
<feature type="domain" description="AB hydrolase-1" evidence="1">
    <location>
        <begin position="9"/>
        <end position="81"/>
    </location>
</feature>
<evidence type="ECO:0000313" key="2">
    <source>
        <dbReference type="EMBL" id="GGO67607.1"/>
    </source>
</evidence>
<dbReference type="Gene3D" id="3.40.50.1820">
    <property type="entry name" value="alpha/beta hydrolase"/>
    <property type="match status" value="1"/>
</dbReference>
<evidence type="ECO:0000259" key="1">
    <source>
        <dbReference type="Pfam" id="PF12697"/>
    </source>
</evidence>
<dbReference type="InterPro" id="IPR000073">
    <property type="entry name" value="AB_hydrolase_1"/>
</dbReference>
<name>A0ABQ2N625_9MICO</name>
<keyword evidence="3" id="KW-1185">Reference proteome</keyword>
<reference evidence="3" key="1">
    <citation type="journal article" date="2019" name="Int. J. Syst. Evol. Microbiol.">
        <title>The Global Catalogue of Microorganisms (GCM) 10K type strain sequencing project: providing services to taxonomists for standard genome sequencing and annotation.</title>
        <authorList>
            <consortium name="The Broad Institute Genomics Platform"/>
            <consortium name="The Broad Institute Genome Sequencing Center for Infectious Disease"/>
            <person name="Wu L."/>
            <person name="Ma J."/>
        </authorList>
    </citation>
    <scope>NUCLEOTIDE SEQUENCE [LARGE SCALE GENOMIC DNA]</scope>
    <source>
        <strain evidence="3">CGMCC 4.7181</strain>
    </source>
</reference>
<accession>A0ABQ2N625</accession>
<comment type="caution">
    <text evidence="2">The sequence shown here is derived from an EMBL/GenBank/DDBJ whole genome shotgun (WGS) entry which is preliminary data.</text>
</comment>
<organism evidence="2 3">
    <name type="scientific">Microbacterium nanhaiense</name>
    <dbReference type="NCBI Taxonomy" id="1301026"/>
    <lineage>
        <taxon>Bacteria</taxon>
        <taxon>Bacillati</taxon>
        <taxon>Actinomycetota</taxon>
        <taxon>Actinomycetes</taxon>
        <taxon>Micrococcales</taxon>
        <taxon>Microbacteriaceae</taxon>
        <taxon>Microbacterium</taxon>
    </lineage>
</organism>
<dbReference type="Pfam" id="PF12697">
    <property type="entry name" value="Abhydrolase_6"/>
    <property type="match status" value="1"/>
</dbReference>